<keyword evidence="9" id="KW-1185">Reference proteome</keyword>
<dbReference type="SUPFAM" id="SSF52075">
    <property type="entry name" value="Outer arm dynein light chain 1"/>
    <property type="match status" value="1"/>
</dbReference>
<keyword evidence="5" id="KW-0966">Cell projection</keyword>
<dbReference type="InterPro" id="IPR001611">
    <property type="entry name" value="Leu-rich_rpt"/>
</dbReference>
<organism evidence="8 9">
    <name type="scientific">Leishmania enriettii</name>
    <dbReference type="NCBI Taxonomy" id="5663"/>
    <lineage>
        <taxon>Eukaryota</taxon>
        <taxon>Discoba</taxon>
        <taxon>Euglenozoa</taxon>
        <taxon>Kinetoplastea</taxon>
        <taxon>Metakinetoplastina</taxon>
        <taxon>Trypanosomatida</taxon>
        <taxon>Trypanosomatidae</taxon>
        <taxon>Leishmaniinae</taxon>
        <taxon>Leishmania</taxon>
    </lineage>
</organism>
<feature type="region of interest" description="Disordered" evidence="7">
    <location>
        <begin position="364"/>
        <end position="421"/>
    </location>
</feature>
<evidence type="ECO:0000256" key="6">
    <source>
        <dbReference type="SAM" id="Coils"/>
    </source>
</evidence>
<dbReference type="KEGG" id="lenr:94175487"/>
<dbReference type="AlphaFoldDB" id="A0A836KV69"/>
<keyword evidence="6" id="KW-0175">Coiled coil</keyword>
<dbReference type="PANTHER" id="PTHR45973">
    <property type="entry name" value="PROTEIN PHOSPHATASE 1 REGULATORY SUBUNIT SDS22-RELATED"/>
    <property type="match status" value="1"/>
</dbReference>
<feature type="region of interest" description="Disordered" evidence="7">
    <location>
        <begin position="835"/>
        <end position="867"/>
    </location>
</feature>
<feature type="compositionally biased region" description="Basic and acidic residues" evidence="7">
    <location>
        <begin position="392"/>
        <end position="405"/>
    </location>
</feature>
<dbReference type="EMBL" id="JAFHKP010000003">
    <property type="protein sequence ID" value="KAG5486922.1"/>
    <property type="molecule type" value="Genomic_DNA"/>
</dbReference>
<comment type="caution">
    <text evidence="8">The sequence shown here is derived from an EMBL/GenBank/DDBJ whole genome shotgun (WGS) entry which is preliminary data.</text>
</comment>
<evidence type="ECO:0000256" key="7">
    <source>
        <dbReference type="SAM" id="MobiDB-lite"/>
    </source>
</evidence>
<sequence>MSVAASSSRGSGGSEEVEVCGRGRGIRAVDLPAVFTTPQERGMLCVITAFDISRNELQELTNLQPLRSLTRLNASYNRICFVEGLPLRLTQLNLAHNKLEHLDHVSQLVHLRELDVSFNRLTSLAGLHPRIPLEVLRADDNRIDRTGGLKGLRYLRVASLSNNYVGDLDELLFVSTTPSLQLLNLIGNPVARARRYRQTLAELQPSLVSLDGAPLTRAGDYEITAHSSRVKSSDAPAAAAHASVPVSTATLGTARPQRALAYGSRDPAGEALAAVEKPPETPSAAVKNLDSSSHDSSSRRGRCGGVAQSVVAHGSISPASVSHDDSYNARPRDQPPQPARRAAANLRAGAFHRPAIAVARAALPSDRGGGAEPPHDDLSASESPRGPTESSARVEQRREDVRDTNGDVPPAVEGSSRGCRVADASLRTPEHSSRHIGYASLHSSPAKGVAADRLRNNGRVCPFPSPASARRSAASQQDLDATTAQLHDSLVAKEQLEKECQTLRRASKRLEGQLAEARRVISQQLAELSQLRLERDALRQSEGAVLERLEKERRSGRTRASHHSEEVTTLQAQYERMKAFYETQLADTRRELAAERARLLRRSNSDSGGERRAVTSHSNGVAERESKPLSSDQAQRPEVTVANAKSEPAAAAPATLLRSVPLAPPPAPSSTAITGNDALFAATSSTGTVAQQLTSWLYASLTGDGHAAESDESVGAAAFASELCKSLLLDSSTTTTALANEERPSQRQESADVFIDSGDTRAAAARQLLEKFIAQHIGQTTRVPQQIVSCGVHAESPTTAGAPVDAPTQGDAASSTISQVHESVVKIIEASEPAVVCPPPQQRPSPSYCSSPPTADQASVKDDDEAVTDPEVTVIISAPVLSTVAGTDRRVADATLSVPPRLPTPTRDRRVSAAKALLKGMEPLFDS</sequence>
<dbReference type="Gene3D" id="3.80.10.10">
    <property type="entry name" value="Ribonuclease Inhibitor"/>
    <property type="match status" value="2"/>
</dbReference>
<dbReference type="Proteomes" id="UP000674179">
    <property type="component" value="Chromosome 3"/>
</dbReference>
<dbReference type="RefSeq" id="XP_067696003.1">
    <property type="nucleotide sequence ID" value="XM_067839977.1"/>
</dbReference>
<feature type="compositionally biased region" description="Basic and acidic residues" evidence="7">
    <location>
        <begin position="322"/>
        <end position="333"/>
    </location>
</feature>
<keyword evidence="4" id="KW-0969">Cilium</keyword>
<evidence type="ECO:0000256" key="2">
    <source>
        <dbReference type="ARBA" id="ARBA00022614"/>
    </source>
</evidence>
<dbReference type="InterPro" id="IPR032675">
    <property type="entry name" value="LRR_dom_sf"/>
</dbReference>
<keyword evidence="3" id="KW-0677">Repeat</keyword>
<reference evidence="8 9" key="1">
    <citation type="submission" date="2021-02" db="EMBL/GenBank/DDBJ databases">
        <title>Leishmania (Mundinia) enrietti genome sequencing and assembly.</title>
        <authorList>
            <person name="Almutairi H."/>
            <person name="Gatherer D."/>
        </authorList>
    </citation>
    <scope>NUCLEOTIDE SEQUENCE [LARGE SCALE GENOMIC DNA]</scope>
    <source>
        <strain evidence="8">CUR178</strain>
    </source>
</reference>
<feature type="coiled-coil region" evidence="6">
    <location>
        <begin position="479"/>
        <end position="541"/>
    </location>
</feature>
<dbReference type="PROSITE" id="PS51450">
    <property type="entry name" value="LRR"/>
    <property type="match status" value="2"/>
</dbReference>
<feature type="coiled-coil region" evidence="6">
    <location>
        <begin position="571"/>
        <end position="598"/>
    </location>
</feature>
<evidence type="ECO:0000256" key="4">
    <source>
        <dbReference type="ARBA" id="ARBA00023069"/>
    </source>
</evidence>
<feature type="region of interest" description="Disordered" evidence="7">
    <location>
        <begin position="600"/>
        <end position="650"/>
    </location>
</feature>
<dbReference type="PANTHER" id="PTHR45973:SF9">
    <property type="entry name" value="LEUCINE-RICH REPEAT-CONTAINING PROTEIN 46"/>
    <property type="match status" value="1"/>
</dbReference>
<proteinExistence type="predicted"/>
<evidence type="ECO:0008006" key="10">
    <source>
        <dbReference type="Google" id="ProtNLM"/>
    </source>
</evidence>
<dbReference type="SMART" id="SM00365">
    <property type="entry name" value="LRR_SD22"/>
    <property type="match status" value="2"/>
</dbReference>
<evidence type="ECO:0000313" key="9">
    <source>
        <dbReference type="Proteomes" id="UP000674179"/>
    </source>
</evidence>
<evidence type="ECO:0000313" key="8">
    <source>
        <dbReference type="EMBL" id="KAG5486922.1"/>
    </source>
</evidence>
<evidence type="ECO:0000256" key="1">
    <source>
        <dbReference type="ARBA" id="ARBA00004138"/>
    </source>
</evidence>
<dbReference type="InterPro" id="IPR050576">
    <property type="entry name" value="Cilia_flagella_integrity"/>
</dbReference>
<accession>A0A836KV69</accession>
<evidence type="ECO:0000256" key="3">
    <source>
        <dbReference type="ARBA" id="ARBA00022737"/>
    </source>
</evidence>
<feature type="region of interest" description="Disordered" evidence="7">
    <location>
        <begin position="264"/>
        <end position="344"/>
    </location>
</feature>
<gene>
    <name evidence="8" type="ORF">CUR178_08349</name>
</gene>
<protein>
    <recommendedName>
        <fullName evidence="10">Leucine-rich repeat protein</fullName>
    </recommendedName>
</protein>
<name>A0A836KV69_LEIEN</name>
<feature type="region of interest" description="Disordered" evidence="7">
    <location>
        <begin position="549"/>
        <end position="569"/>
    </location>
</feature>
<evidence type="ECO:0000256" key="5">
    <source>
        <dbReference type="ARBA" id="ARBA00023273"/>
    </source>
</evidence>
<feature type="compositionally biased region" description="Polar residues" evidence="7">
    <location>
        <begin position="844"/>
        <end position="857"/>
    </location>
</feature>
<dbReference type="GeneID" id="94175487"/>
<keyword evidence="2" id="KW-0433">Leucine-rich repeat</keyword>
<comment type="subcellular location">
    <subcellularLocation>
        <location evidence="1">Cell projection</location>
        <location evidence="1">Cilium</location>
    </subcellularLocation>
</comment>
<dbReference type="OrthoDB" id="266138at2759"/>